<evidence type="ECO:0000256" key="8">
    <source>
        <dbReference type="ARBA" id="ARBA00022741"/>
    </source>
</evidence>
<evidence type="ECO:0000256" key="4">
    <source>
        <dbReference type="ARBA" id="ARBA00022475"/>
    </source>
</evidence>
<keyword evidence="10 25" id="KW-0067">ATP-binding</keyword>
<keyword evidence="13 20" id="KW-0472">Membrane</keyword>
<evidence type="ECO:0000256" key="3">
    <source>
        <dbReference type="ARBA" id="ARBA00012438"/>
    </source>
</evidence>
<dbReference type="Pfam" id="PF00512">
    <property type="entry name" value="HisKA"/>
    <property type="match status" value="1"/>
</dbReference>
<dbReference type="SMART" id="SM00387">
    <property type="entry name" value="HATPase_c"/>
    <property type="match status" value="1"/>
</dbReference>
<feature type="transmembrane region" description="Helical" evidence="20">
    <location>
        <begin position="226"/>
        <end position="248"/>
    </location>
</feature>
<evidence type="ECO:0000256" key="14">
    <source>
        <dbReference type="ARBA" id="ARBA00058004"/>
    </source>
</evidence>
<dbReference type="InterPro" id="IPR005467">
    <property type="entry name" value="His_kinase_dom"/>
</dbReference>
<dbReference type="Gene3D" id="1.20.120.160">
    <property type="entry name" value="HPT domain"/>
    <property type="match status" value="1"/>
</dbReference>
<dbReference type="Pfam" id="PF02518">
    <property type="entry name" value="HATPase_c"/>
    <property type="match status" value="1"/>
</dbReference>
<evidence type="ECO:0000259" key="24">
    <source>
        <dbReference type="PROSITE" id="PS50894"/>
    </source>
</evidence>
<dbReference type="eggNOG" id="COG2205">
    <property type="taxonomic scope" value="Bacteria"/>
</dbReference>
<dbReference type="PRINTS" id="PR00344">
    <property type="entry name" value="BCTRLSENSOR"/>
</dbReference>
<dbReference type="PANTHER" id="PTHR45339">
    <property type="entry name" value="HYBRID SIGNAL TRANSDUCTION HISTIDINE KINASE J"/>
    <property type="match status" value="1"/>
</dbReference>
<dbReference type="InterPro" id="IPR008207">
    <property type="entry name" value="Sig_transdc_His_kin_Hpt_dom"/>
</dbReference>
<dbReference type="GO" id="GO:0005524">
    <property type="term" value="F:ATP binding"/>
    <property type="evidence" value="ECO:0007669"/>
    <property type="project" value="UniProtKB-KW"/>
</dbReference>
<evidence type="ECO:0000313" key="25">
    <source>
        <dbReference type="EMBL" id="AAZ48188.1"/>
    </source>
</evidence>
<dbReference type="PROSITE" id="PS50885">
    <property type="entry name" value="HAMP"/>
    <property type="match status" value="1"/>
</dbReference>
<dbReference type="SMART" id="SM00448">
    <property type="entry name" value="REC"/>
    <property type="match status" value="2"/>
</dbReference>
<dbReference type="eggNOG" id="COG3850">
    <property type="taxonomic scope" value="Bacteria"/>
</dbReference>
<evidence type="ECO:0000256" key="12">
    <source>
        <dbReference type="ARBA" id="ARBA00023012"/>
    </source>
</evidence>
<dbReference type="Gene3D" id="6.10.340.10">
    <property type="match status" value="1"/>
</dbReference>
<evidence type="ECO:0000256" key="18">
    <source>
        <dbReference type="PROSITE-ProRule" id="PRU00110"/>
    </source>
</evidence>
<dbReference type="GO" id="GO:0000155">
    <property type="term" value="F:phosphorelay sensor kinase activity"/>
    <property type="evidence" value="ECO:0007669"/>
    <property type="project" value="InterPro"/>
</dbReference>
<dbReference type="eggNOG" id="COG0745">
    <property type="taxonomic scope" value="Bacteria"/>
</dbReference>
<dbReference type="STRING" id="159087.Daro_3459"/>
<dbReference type="InterPro" id="IPR003594">
    <property type="entry name" value="HATPase_dom"/>
</dbReference>
<feature type="transmembrane region" description="Helical" evidence="20">
    <location>
        <begin position="6"/>
        <end position="32"/>
    </location>
</feature>
<dbReference type="Pfam" id="PF00072">
    <property type="entry name" value="Response_reg"/>
    <property type="match status" value="2"/>
</dbReference>
<reference evidence="25" key="1">
    <citation type="submission" date="2005-08" db="EMBL/GenBank/DDBJ databases">
        <title>Complete sequence of Dechloromonas aromatica RCB.</title>
        <authorList>
            <person name="Salinero K.K."/>
            <person name="Copeland A."/>
            <person name="Lucas S."/>
            <person name="Lapidus A."/>
            <person name="Barry K."/>
            <person name="Detter J.C."/>
            <person name="Glavina T."/>
            <person name="Hammon N."/>
            <person name="Israni S."/>
            <person name="Pitluck S."/>
            <person name="Di Bartolo G."/>
            <person name="Trong S."/>
            <person name="Schmutz J."/>
            <person name="Larimer F."/>
            <person name="Land M."/>
            <person name="Ivanova N."/>
            <person name="Richardson P."/>
        </authorList>
    </citation>
    <scope>NUCLEOTIDE SEQUENCE</scope>
    <source>
        <strain evidence="25">RCB</strain>
    </source>
</reference>
<feature type="domain" description="Response regulatory" evidence="22">
    <location>
        <begin position="716"/>
        <end position="835"/>
    </location>
</feature>
<organism evidence="25">
    <name type="scientific">Dechloromonas aromatica (strain RCB)</name>
    <dbReference type="NCBI Taxonomy" id="159087"/>
    <lineage>
        <taxon>Bacteria</taxon>
        <taxon>Pseudomonadati</taxon>
        <taxon>Pseudomonadota</taxon>
        <taxon>Betaproteobacteria</taxon>
        <taxon>Rhodocyclales</taxon>
        <taxon>Azonexaceae</taxon>
        <taxon>Dechloromonas</taxon>
    </lineage>
</organism>
<evidence type="ECO:0000256" key="13">
    <source>
        <dbReference type="ARBA" id="ARBA00023136"/>
    </source>
</evidence>
<feature type="domain" description="HPt" evidence="24">
    <location>
        <begin position="879"/>
        <end position="978"/>
    </location>
</feature>
<evidence type="ECO:0000256" key="20">
    <source>
        <dbReference type="SAM" id="Phobius"/>
    </source>
</evidence>
<dbReference type="FunFam" id="3.30.565.10:FF:000010">
    <property type="entry name" value="Sensor histidine kinase RcsC"/>
    <property type="match status" value="1"/>
</dbReference>
<dbReference type="InterPro" id="IPR036641">
    <property type="entry name" value="HPT_dom_sf"/>
</dbReference>
<dbReference type="eggNOG" id="COG2198">
    <property type="taxonomic scope" value="Bacteria"/>
</dbReference>
<dbReference type="CDD" id="cd00156">
    <property type="entry name" value="REC"/>
    <property type="match status" value="1"/>
</dbReference>
<dbReference type="PROSITE" id="PS50110">
    <property type="entry name" value="RESPONSE_REGULATORY"/>
    <property type="match status" value="2"/>
</dbReference>
<feature type="domain" description="HAMP" evidence="23">
    <location>
        <begin position="250"/>
        <end position="303"/>
    </location>
</feature>
<evidence type="ECO:0000256" key="17">
    <source>
        <dbReference type="ARBA" id="ARBA00070152"/>
    </source>
</evidence>
<evidence type="ECO:0000259" key="23">
    <source>
        <dbReference type="PROSITE" id="PS50885"/>
    </source>
</evidence>
<evidence type="ECO:0000256" key="2">
    <source>
        <dbReference type="ARBA" id="ARBA00004651"/>
    </source>
</evidence>
<evidence type="ECO:0000256" key="9">
    <source>
        <dbReference type="ARBA" id="ARBA00022777"/>
    </source>
</evidence>
<dbReference type="SUPFAM" id="SSF47384">
    <property type="entry name" value="Homodimeric domain of signal transducing histidine kinase"/>
    <property type="match status" value="1"/>
</dbReference>
<evidence type="ECO:0000256" key="1">
    <source>
        <dbReference type="ARBA" id="ARBA00000085"/>
    </source>
</evidence>
<dbReference type="Pfam" id="PF01627">
    <property type="entry name" value="Hpt"/>
    <property type="match status" value="1"/>
</dbReference>
<evidence type="ECO:0000256" key="6">
    <source>
        <dbReference type="ARBA" id="ARBA00022679"/>
    </source>
</evidence>
<feature type="domain" description="Response regulatory" evidence="22">
    <location>
        <begin position="572"/>
        <end position="694"/>
    </location>
</feature>
<dbReference type="CDD" id="cd16922">
    <property type="entry name" value="HATPase_EvgS-ArcB-TorS-like"/>
    <property type="match status" value="1"/>
</dbReference>
<dbReference type="EC" id="2.7.13.3" evidence="3"/>
<dbReference type="Gene3D" id="3.40.50.2300">
    <property type="match status" value="2"/>
</dbReference>
<comment type="function">
    <text evidence="14">Member of the two-component regulatory system BvgS/BvgA. Phosphorylates BvgA via a four-step phosphorelay in response to environmental signals.</text>
</comment>
<evidence type="ECO:0000256" key="16">
    <source>
        <dbReference type="ARBA" id="ARBA00068150"/>
    </source>
</evidence>
<keyword evidence="7 20" id="KW-0812">Transmembrane</keyword>
<dbReference type="InterPro" id="IPR036890">
    <property type="entry name" value="HATPase_C_sf"/>
</dbReference>
<dbReference type="Gene3D" id="1.10.287.130">
    <property type="match status" value="1"/>
</dbReference>
<dbReference type="InterPro" id="IPR003660">
    <property type="entry name" value="HAMP_dom"/>
</dbReference>
<dbReference type="FunFam" id="1.10.287.130:FF:000002">
    <property type="entry name" value="Two-component osmosensing histidine kinase"/>
    <property type="match status" value="1"/>
</dbReference>
<dbReference type="InterPro" id="IPR036097">
    <property type="entry name" value="HisK_dim/P_sf"/>
</dbReference>
<dbReference type="PANTHER" id="PTHR45339:SF1">
    <property type="entry name" value="HYBRID SIGNAL TRANSDUCTION HISTIDINE KINASE J"/>
    <property type="match status" value="1"/>
</dbReference>
<evidence type="ECO:0000256" key="10">
    <source>
        <dbReference type="ARBA" id="ARBA00022840"/>
    </source>
</evidence>
<keyword evidence="12" id="KW-0902">Two-component regulatory system</keyword>
<gene>
    <name evidence="25" type="ordered locus">Daro_3459</name>
</gene>
<sequence length="1055" mass="114583">MNLRKVFLSVLLALAGWLVLIGGVTVGALSAYNEAYNAARHRQESLVLMNGIRQEVDLLSRLVSSYVTTANPRFLIYYYDILAIREGSKASPDAGSATYWEQVISGLRTYAPSPPGPGVALIERTSRLGFDAEEQTLLRRVFLITEQMKEVEQIAFAATQGLYDPVKREVVSEAEPQREFANNLLHEGHYLKLRAELAMSVEDLAKQVDLRTIRDLVQAGEMLRGWIIAALLLLVGAGAVLVISYNYLKKHLLAPLTVLHQTAIALSKKAFNQRVGDLQGVEEVRALAATIDSMAAAIEADLEQRELVQRALRQARARAEVAAEAKSIFLANMSHEIRTPMNAILGMAYLALKSKLPPRQHDYVSKIHSAARSLLGILNDILDFSKIEAGKVALEAVLFDIETVLQNALFMVQQKVEGKQIELILDFKPSRSMRFLLGDPLRLGQVLINLLSNAVKFTERGHVRLVVSEAACDGATSTISFRVEDTGIGMSPEQVGRLFQEFSQADGSTTRKYGGTGLGLAISKRLVAAMSGEIGVESTLGKGSVFHFSIQLPFASEEAAEESAPEVLACQRALVVDDYPEARDSMVAMLRSMGCQEVDQAADGAGAIARLATATAKGEDYDLLLLDWLMPDMSGGEVIEALQAKGLALPARTIVVSAADSAVLRQEAVHPGVSEVIQKPLLPSVLRRICAAELAESGGGFSEHGGESSGSLQGLSVLLVEDNEVNQQVAGEILRSWGARVDVAANGQIALDLLYSHAADYYAAVLMDLEMPVMDGREATRRLRDDERFHDLPVIVMTAHVAGHGMRDRLVPGVSGYIAKPFEPEELQAILMPYWHGLQSADLASVAAPEADVDEGFVLALESLFEIDSVVLLRRFAGRLPFLARALGRFVEDCRNWSGRLNEMLARGELESAQRQVHTLKGLSGTFAMARLQSALIELELAMKAGGAEFSGEIAEVDTQLQALLTSLKRLPGCCSEPVAISSLGALDAELTKLCEQLRQGDGEAEEVWRQIKESMATIYPARQIAAIDHAISQWNFDEALSLIDQVSKGGGGQS</sequence>
<dbReference type="SMART" id="SM00388">
    <property type="entry name" value="HisKA"/>
    <property type="match status" value="1"/>
</dbReference>
<feature type="domain" description="Histidine kinase" evidence="21">
    <location>
        <begin position="332"/>
        <end position="554"/>
    </location>
</feature>
<dbReference type="InterPro" id="IPR001789">
    <property type="entry name" value="Sig_transdc_resp-reg_receiver"/>
</dbReference>
<evidence type="ECO:0000256" key="7">
    <source>
        <dbReference type="ARBA" id="ARBA00022692"/>
    </source>
</evidence>
<dbReference type="EMBL" id="CP000089">
    <property type="protein sequence ID" value="AAZ48188.1"/>
    <property type="molecule type" value="Genomic_DNA"/>
</dbReference>
<keyword evidence="4" id="KW-1003">Cell membrane</keyword>
<dbReference type="Gene3D" id="3.30.565.10">
    <property type="entry name" value="Histidine kinase-like ATPase, C-terminal domain"/>
    <property type="match status" value="1"/>
</dbReference>
<dbReference type="AlphaFoldDB" id="Q47AE3"/>
<dbReference type="PROSITE" id="PS50109">
    <property type="entry name" value="HIS_KIN"/>
    <property type="match status" value="1"/>
</dbReference>
<keyword evidence="8" id="KW-0547">Nucleotide-binding</keyword>
<dbReference type="SUPFAM" id="SSF47226">
    <property type="entry name" value="Histidine-containing phosphotransfer domain, HPT domain"/>
    <property type="match status" value="1"/>
</dbReference>
<dbReference type="HOGENOM" id="CLU_000445_104_15_4"/>
<comment type="catalytic activity">
    <reaction evidence="1">
        <text>ATP + protein L-histidine = ADP + protein N-phospho-L-histidine.</text>
        <dbReference type="EC" id="2.7.13.3"/>
    </reaction>
</comment>
<dbReference type="CDD" id="cd17546">
    <property type="entry name" value="REC_hyHK_CKI1_RcsC-like"/>
    <property type="match status" value="1"/>
</dbReference>
<keyword evidence="9 25" id="KW-0418">Kinase</keyword>
<evidence type="ECO:0000256" key="11">
    <source>
        <dbReference type="ARBA" id="ARBA00022989"/>
    </source>
</evidence>
<feature type="modified residue" description="4-aspartylphosphate" evidence="19">
    <location>
        <position position="627"/>
    </location>
</feature>
<dbReference type="CDD" id="cd00082">
    <property type="entry name" value="HisKA"/>
    <property type="match status" value="1"/>
</dbReference>
<keyword evidence="6" id="KW-0808">Transferase</keyword>
<feature type="modified residue" description="Phosphohistidine" evidence="18">
    <location>
        <position position="918"/>
    </location>
</feature>
<comment type="subcellular location">
    <subcellularLocation>
        <location evidence="2">Cell membrane</location>
        <topology evidence="2">Multi-pass membrane protein</topology>
    </subcellularLocation>
</comment>
<evidence type="ECO:0000256" key="5">
    <source>
        <dbReference type="ARBA" id="ARBA00022553"/>
    </source>
</evidence>
<dbReference type="GO" id="GO:0005886">
    <property type="term" value="C:plasma membrane"/>
    <property type="evidence" value="ECO:0007669"/>
    <property type="project" value="UniProtKB-SubCell"/>
</dbReference>
<evidence type="ECO:0000256" key="15">
    <source>
        <dbReference type="ARBA" id="ARBA00064003"/>
    </source>
</evidence>
<dbReference type="SUPFAM" id="SSF55874">
    <property type="entry name" value="ATPase domain of HSP90 chaperone/DNA topoisomerase II/histidine kinase"/>
    <property type="match status" value="1"/>
</dbReference>
<proteinExistence type="predicted"/>
<protein>
    <recommendedName>
        <fullName evidence="16">Sensory/regulatory protein RpfC</fullName>
        <ecNumber evidence="3">2.7.13.3</ecNumber>
    </recommendedName>
    <alternativeName>
        <fullName evidence="17">Virulence sensor protein BvgS</fullName>
    </alternativeName>
</protein>
<feature type="modified residue" description="4-aspartylphosphate" evidence="19">
    <location>
        <position position="768"/>
    </location>
</feature>
<evidence type="ECO:0000259" key="22">
    <source>
        <dbReference type="PROSITE" id="PS50110"/>
    </source>
</evidence>
<comment type="subunit">
    <text evidence="15">At low DSF concentrations, interacts with RpfF.</text>
</comment>
<dbReference type="SUPFAM" id="SSF52172">
    <property type="entry name" value="CheY-like"/>
    <property type="match status" value="2"/>
</dbReference>
<dbReference type="InterPro" id="IPR003661">
    <property type="entry name" value="HisK_dim/P_dom"/>
</dbReference>
<dbReference type="KEGG" id="dar:Daro_3459"/>
<evidence type="ECO:0000259" key="21">
    <source>
        <dbReference type="PROSITE" id="PS50109"/>
    </source>
</evidence>
<keyword evidence="11 20" id="KW-1133">Transmembrane helix</keyword>
<dbReference type="PROSITE" id="PS50894">
    <property type="entry name" value="HPT"/>
    <property type="match status" value="1"/>
</dbReference>
<dbReference type="InterPro" id="IPR011006">
    <property type="entry name" value="CheY-like_superfamily"/>
</dbReference>
<dbReference type="InterPro" id="IPR004358">
    <property type="entry name" value="Sig_transdc_His_kin-like_C"/>
</dbReference>
<evidence type="ECO:0000256" key="19">
    <source>
        <dbReference type="PROSITE-ProRule" id="PRU00169"/>
    </source>
</evidence>
<keyword evidence="5 19" id="KW-0597">Phosphoprotein</keyword>
<name>Q47AE3_DECAR</name>
<dbReference type="eggNOG" id="COG0784">
    <property type="taxonomic scope" value="Bacteria"/>
</dbReference>
<dbReference type="OrthoDB" id="9810730at2"/>
<accession>Q47AE3</accession>